<dbReference type="EMBL" id="SOHE01000052">
    <property type="protein sequence ID" value="TFD49114.1"/>
    <property type="molecule type" value="Genomic_DNA"/>
</dbReference>
<gene>
    <name evidence="4" type="ORF">E3T55_11825</name>
</gene>
<feature type="transmembrane region" description="Helical" evidence="3">
    <location>
        <begin position="33"/>
        <end position="53"/>
    </location>
</feature>
<sequence>ASSRDGLWRRGSLPHGWRRGLWPRAQWRRGRGAGILGAVIALGVTAASVVAIVPANTVSASFSARTVAAANSWATGVAPVPLGTAAGYAVLAGTLVSNGAASRLAGNVGTSPGASITGFPPGQTTGTLQRNTAAATAAQKDLATAYAALASRAGTSRAPALTGTLLAGVHSSSTGAFTVPGVLTLDAKGDPSAVFVFTSTTLATAPSSQVLLVNGAAAKNVFWRVGGTASLGDSSVFAGSLLGAGNISVETNVAVTGRLLTTGGSIVIKHLEQVFPAA</sequence>
<evidence type="ECO:0000313" key="5">
    <source>
        <dbReference type="Proteomes" id="UP000297447"/>
    </source>
</evidence>
<protein>
    <submittedName>
        <fullName evidence="4">DUF3494 domain-containing protein</fullName>
    </submittedName>
</protein>
<keyword evidence="2" id="KW-0732">Signal</keyword>
<evidence type="ECO:0000256" key="1">
    <source>
        <dbReference type="ARBA" id="ARBA00005445"/>
    </source>
</evidence>
<name>A0A4R8ZZ47_9MICO</name>
<dbReference type="RefSeq" id="WP_134519779.1">
    <property type="nucleotide sequence ID" value="NZ_SOHE01000052.1"/>
</dbReference>
<dbReference type="Pfam" id="PF11999">
    <property type="entry name" value="Ice_binding"/>
    <property type="match status" value="1"/>
</dbReference>
<accession>A0A4R8ZZ47</accession>
<evidence type="ECO:0000256" key="3">
    <source>
        <dbReference type="SAM" id="Phobius"/>
    </source>
</evidence>
<keyword evidence="3" id="KW-0472">Membrane</keyword>
<dbReference type="AlphaFoldDB" id="A0A4R8ZZ47"/>
<keyword evidence="3" id="KW-0812">Transmembrane</keyword>
<dbReference type="InterPro" id="IPR021884">
    <property type="entry name" value="Ice-bd_prot"/>
</dbReference>
<evidence type="ECO:0000313" key="4">
    <source>
        <dbReference type="EMBL" id="TFD49114.1"/>
    </source>
</evidence>
<dbReference type="OrthoDB" id="2082707at2"/>
<comment type="similarity">
    <text evidence="1">Belongs to the ice-binding protein family.</text>
</comment>
<keyword evidence="5" id="KW-1185">Reference proteome</keyword>
<proteinExistence type="inferred from homology"/>
<dbReference type="Proteomes" id="UP000297447">
    <property type="component" value="Unassembled WGS sequence"/>
</dbReference>
<organism evidence="4 5">
    <name type="scientific">Cryobacterium frigoriphilum</name>
    <dbReference type="NCBI Taxonomy" id="1259150"/>
    <lineage>
        <taxon>Bacteria</taxon>
        <taxon>Bacillati</taxon>
        <taxon>Actinomycetota</taxon>
        <taxon>Actinomycetes</taxon>
        <taxon>Micrococcales</taxon>
        <taxon>Microbacteriaceae</taxon>
        <taxon>Cryobacterium</taxon>
    </lineage>
</organism>
<evidence type="ECO:0000256" key="2">
    <source>
        <dbReference type="ARBA" id="ARBA00022729"/>
    </source>
</evidence>
<reference evidence="4 5" key="1">
    <citation type="submission" date="2019-03" db="EMBL/GenBank/DDBJ databases">
        <title>Genomics of glacier-inhabiting Cryobacterium strains.</title>
        <authorList>
            <person name="Liu Q."/>
            <person name="Xin Y.-H."/>
        </authorList>
    </citation>
    <scope>NUCLEOTIDE SEQUENCE [LARGE SCALE GENOMIC DNA]</scope>
    <source>
        <strain evidence="4 5">Hh14</strain>
    </source>
</reference>
<feature type="non-terminal residue" evidence="4">
    <location>
        <position position="1"/>
    </location>
</feature>
<keyword evidence="3" id="KW-1133">Transmembrane helix</keyword>
<comment type="caution">
    <text evidence="4">The sequence shown here is derived from an EMBL/GenBank/DDBJ whole genome shotgun (WGS) entry which is preliminary data.</text>
</comment>